<accession>A0ABX1XRS0</accession>
<dbReference type="InterPro" id="IPR050312">
    <property type="entry name" value="IolE/XylAMocC-like"/>
</dbReference>
<comment type="caution">
    <text evidence="2">The sequence shown here is derived from an EMBL/GenBank/DDBJ whole genome shotgun (WGS) entry which is preliminary data.</text>
</comment>
<organism evidence="2 3">
    <name type="scientific">Paenibacillus phytorum</name>
    <dbReference type="NCBI Taxonomy" id="2654977"/>
    <lineage>
        <taxon>Bacteria</taxon>
        <taxon>Bacillati</taxon>
        <taxon>Bacillota</taxon>
        <taxon>Bacilli</taxon>
        <taxon>Bacillales</taxon>
        <taxon>Paenibacillaceae</taxon>
        <taxon>Paenibacillus</taxon>
    </lineage>
</organism>
<dbReference type="Proteomes" id="UP000616779">
    <property type="component" value="Unassembled WGS sequence"/>
</dbReference>
<dbReference type="PANTHER" id="PTHR12110">
    <property type="entry name" value="HYDROXYPYRUVATE ISOMERASE"/>
    <property type="match status" value="1"/>
</dbReference>
<sequence length="253" mass="28791">MYHKLAVQLYTLREACQADFPGVLRELKRQGWAGVQFAGFHDYDPMELKAVLQETGLKAAGLHVSLDDIVHRTDQVVSDARLFGTSDIVCPFIKPSLRHEEGYAEIKQQLNQVASQWEDEGFRISYHNHAFELETMINGQSALAYMLNPAFDNRILAEIDVYWIQKAGLDPFEFIRPYAGRMPIVHLKDMTDDEEMTFAEVGTGVIDFAPILIWGEAYGVEWYVVEQDMCRTDPMGCVSTSYTNLTKLISQII</sequence>
<gene>
    <name evidence="2" type="ORF">GC098_06010</name>
</gene>
<feature type="domain" description="Xylose isomerase-like TIM barrel" evidence="1">
    <location>
        <begin position="25"/>
        <end position="212"/>
    </location>
</feature>
<evidence type="ECO:0000313" key="3">
    <source>
        <dbReference type="Proteomes" id="UP000616779"/>
    </source>
</evidence>
<reference evidence="2 3" key="1">
    <citation type="submission" date="2019-10" db="EMBL/GenBank/DDBJ databases">
        <title>Description of Paenibacillus terrestris sp. nov.</title>
        <authorList>
            <person name="Carlier A."/>
            <person name="Qi S."/>
        </authorList>
    </citation>
    <scope>NUCLEOTIDE SEQUENCE [LARGE SCALE GENOMIC DNA]</scope>
    <source>
        <strain evidence="2 3">LMG 31458</strain>
    </source>
</reference>
<dbReference type="PANTHER" id="PTHR12110:SF41">
    <property type="entry name" value="INOSOSE DEHYDRATASE"/>
    <property type="match status" value="1"/>
</dbReference>
<dbReference type="InterPro" id="IPR036237">
    <property type="entry name" value="Xyl_isomerase-like_sf"/>
</dbReference>
<dbReference type="EMBL" id="WHOA01000037">
    <property type="protein sequence ID" value="NOU70989.1"/>
    <property type="molecule type" value="Genomic_DNA"/>
</dbReference>
<protein>
    <submittedName>
        <fullName evidence="2">TIM barrel protein</fullName>
    </submittedName>
</protein>
<evidence type="ECO:0000259" key="1">
    <source>
        <dbReference type="Pfam" id="PF01261"/>
    </source>
</evidence>
<proteinExistence type="predicted"/>
<dbReference type="Pfam" id="PF01261">
    <property type="entry name" value="AP_endonuc_2"/>
    <property type="match status" value="1"/>
</dbReference>
<dbReference type="Gene3D" id="3.20.20.150">
    <property type="entry name" value="Divalent-metal-dependent TIM barrel enzymes"/>
    <property type="match status" value="1"/>
</dbReference>
<dbReference type="InterPro" id="IPR013022">
    <property type="entry name" value="Xyl_isomerase-like_TIM-brl"/>
</dbReference>
<dbReference type="SUPFAM" id="SSF51658">
    <property type="entry name" value="Xylose isomerase-like"/>
    <property type="match status" value="1"/>
</dbReference>
<name>A0ABX1XRS0_9BACL</name>
<keyword evidence="3" id="KW-1185">Reference proteome</keyword>
<dbReference type="RefSeq" id="WP_171641953.1">
    <property type="nucleotide sequence ID" value="NZ_WHOA01000037.1"/>
</dbReference>
<evidence type="ECO:0000313" key="2">
    <source>
        <dbReference type="EMBL" id="NOU70989.1"/>
    </source>
</evidence>